<accession>K0TQK1</accession>
<evidence type="ECO:0000256" key="1">
    <source>
        <dbReference type="ARBA" id="ARBA00000382"/>
    </source>
</evidence>
<dbReference type="GO" id="GO:0071555">
    <property type="term" value="P:cell wall organization"/>
    <property type="evidence" value="ECO:0007669"/>
    <property type="project" value="UniProtKB-KW"/>
</dbReference>
<proteinExistence type="inferred from homology"/>
<dbReference type="Gene3D" id="2.70.98.30">
    <property type="entry name" value="Golgi alpha-mannosidase II, domain 4"/>
    <property type="match status" value="1"/>
</dbReference>
<evidence type="ECO:0000256" key="3">
    <source>
        <dbReference type="ARBA" id="ARBA00012780"/>
    </source>
</evidence>
<keyword evidence="8" id="KW-0624">Polysaccharide degradation</keyword>
<feature type="compositionally biased region" description="Low complexity" evidence="9">
    <location>
        <begin position="22"/>
        <end position="33"/>
    </location>
</feature>
<feature type="non-terminal residue" evidence="11">
    <location>
        <position position="1"/>
    </location>
</feature>
<dbReference type="AlphaFoldDB" id="K0TQK1"/>
<dbReference type="EMBL" id="AGNL01002474">
    <property type="protein sequence ID" value="EJK76187.1"/>
    <property type="molecule type" value="Genomic_DNA"/>
</dbReference>
<comment type="similarity">
    <text evidence="2">Belongs to the glycosyl hydrolase 81 family.</text>
</comment>
<evidence type="ECO:0000256" key="8">
    <source>
        <dbReference type="ARBA" id="ARBA00023326"/>
    </source>
</evidence>
<dbReference type="GO" id="GO:0000272">
    <property type="term" value="P:polysaccharide catabolic process"/>
    <property type="evidence" value="ECO:0007669"/>
    <property type="project" value="UniProtKB-KW"/>
</dbReference>
<evidence type="ECO:0000256" key="6">
    <source>
        <dbReference type="ARBA" id="ARBA00023295"/>
    </source>
</evidence>
<evidence type="ECO:0000313" key="11">
    <source>
        <dbReference type="EMBL" id="EJK76187.1"/>
    </source>
</evidence>
<keyword evidence="5" id="KW-0119">Carbohydrate metabolism</keyword>
<dbReference type="GO" id="GO:0042973">
    <property type="term" value="F:glucan endo-1,3-beta-D-glucosidase activity"/>
    <property type="evidence" value="ECO:0007669"/>
    <property type="project" value="UniProtKB-EC"/>
</dbReference>
<keyword evidence="6" id="KW-0326">Glycosidase</keyword>
<feature type="domain" description="Glycosyl hydrolase family 81 C-terminal" evidence="10">
    <location>
        <begin position="553"/>
        <end position="765"/>
    </location>
</feature>
<evidence type="ECO:0000259" key="10">
    <source>
        <dbReference type="Pfam" id="PF17652"/>
    </source>
</evidence>
<evidence type="ECO:0000256" key="4">
    <source>
        <dbReference type="ARBA" id="ARBA00022801"/>
    </source>
</evidence>
<evidence type="ECO:0000313" key="12">
    <source>
        <dbReference type="Proteomes" id="UP000266841"/>
    </source>
</evidence>
<dbReference type="InterPro" id="IPR005200">
    <property type="entry name" value="Endo-beta-glucanase"/>
</dbReference>
<evidence type="ECO:0000256" key="7">
    <source>
        <dbReference type="ARBA" id="ARBA00023316"/>
    </source>
</evidence>
<dbReference type="Pfam" id="PF17652">
    <property type="entry name" value="Glyco_hydro81C"/>
    <property type="match status" value="1"/>
</dbReference>
<dbReference type="InterPro" id="IPR040720">
    <property type="entry name" value="GH81_C"/>
</dbReference>
<dbReference type="EC" id="3.2.1.39" evidence="3"/>
<organism evidence="11 12">
    <name type="scientific">Thalassiosira oceanica</name>
    <name type="common">Marine diatom</name>
    <dbReference type="NCBI Taxonomy" id="159749"/>
    <lineage>
        <taxon>Eukaryota</taxon>
        <taxon>Sar</taxon>
        <taxon>Stramenopiles</taxon>
        <taxon>Ochrophyta</taxon>
        <taxon>Bacillariophyta</taxon>
        <taxon>Coscinodiscophyceae</taxon>
        <taxon>Thalassiosirophycidae</taxon>
        <taxon>Thalassiosirales</taxon>
        <taxon>Thalassiosiraceae</taxon>
        <taxon>Thalassiosira</taxon>
    </lineage>
</organism>
<dbReference type="GO" id="GO:0052861">
    <property type="term" value="F:endo-1,3(4)-beta-glucanase activity"/>
    <property type="evidence" value="ECO:0007669"/>
    <property type="project" value="InterPro"/>
</dbReference>
<evidence type="ECO:0000256" key="5">
    <source>
        <dbReference type="ARBA" id="ARBA00023277"/>
    </source>
</evidence>
<comment type="caution">
    <text evidence="11">The sequence shown here is derived from an EMBL/GenBank/DDBJ whole genome shotgun (WGS) entry which is preliminary data.</text>
</comment>
<feature type="region of interest" description="Disordered" evidence="9">
    <location>
        <begin position="1"/>
        <end position="65"/>
    </location>
</feature>
<sequence length="790" mass="85024">NGDGGGTGVLRPAPANAWYGNLPLPRGGVRPVPGRGGRARLRRPVRDPGVFPPGPPRFPSPEPRGRAETMAGIDILLPYMKTSAGNVQMVYLKSNGVSLGAVVDRGTGADVRAPTSYKVDADEELSPLGVSLKWDHVAMRTSIVRGMPYGTMRYGRDPGGRHVLPVITAGSRVRSILVDGAAGSPGTKMLCGSLTGGAVDQDPNRRAAVTSDGRAETHDVRREVIFQLSQSDFTWVAFFSKPVKVRCFSDAVPAVSAPGTDSEVKFRLDVTAVEDGGSDDELVVRVALLSECSSGRGTIREHCDFLGTLGYDTVSSKSGREGYLSALRKGAGLYSKSPLVGVDLPGDGGEDDEGRMTNVVFDWDATPVNPAGRGGDSGVALGASALRAPSSGGGKVPDDDDFIMFALPHHLEALEKVGGGEVGDDASCFHTFHGRTCLVRGSVWNLPVSHGEPQSFLADRPPAPEAIPSLAEALNEDIKYKLSGNVFRGAADTYFPAKVLAKLGRIVEINEELRGLRSNDDLGYSDADEVMIEESASSAAEVPLPSDSDVASLLDDLERAVEIWLKPGGREEKGAEAEFLYDTSWGGFINCGCNYTFTKGHEGDGSCYNSYPNCPAVEDVNKDFGNAFYNDHHFHYGYHIYAAAVVAKHRPEWGRKYFQQVLLYIRDIANPSPEDKNFPTFRQKDWYLGNSWAAGLMSMELSPHGREQESSSEAIAAFEGIALYGQAMMDAFGDGESYESARLVRNVGELLTSMEVSAANRFWHVWGSKSAEGGGCFLWVWKNPCQHLPI</sequence>
<evidence type="ECO:0000256" key="2">
    <source>
        <dbReference type="ARBA" id="ARBA00010730"/>
    </source>
</evidence>
<keyword evidence="12" id="KW-1185">Reference proteome</keyword>
<feature type="compositionally biased region" description="Pro residues" evidence="9">
    <location>
        <begin position="50"/>
        <end position="62"/>
    </location>
</feature>
<keyword evidence="7" id="KW-0961">Cell wall biogenesis/degradation</keyword>
<keyword evidence="4" id="KW-0378">Hydrolase</keyword>
<dbReference type="Proteomes" id="UP000266841">
    <property type="component" value="Unassembled WGS sequence"/>
</dbReference>
<name>K0TQK1_THAOC</name>
<gene>
    <name evidence="11" type="ORF">THAOC_02066</name>
</gene>
<protein>
    <recommendedName>
        <fullName evidence="3">glucan endo-1,3-beta-D-glucosidase</fullName>
        <ecNumber evidence="3">3.2.1.39</ecNumber>
    </recommendedName>
</protein>
<dbReference type="OrthoDB" id="4473401at2759"/>
<dbReference type="PANTHER" id="PTHR31983:SF0">
    <property type="entry name" value="GLUCAN ENDO-1,3-BETA-D-GLUCOSIDASE 2"/>
    <property type="match status" value="1"/>
</dbReference>
<evidence type="ECO:0000256" key="9">
    <source>
        <dbReference type="SAM" id="MobiDB-lite"/>
    </source>
</evidence>
<dbReference type="PANTHER" id="PTHR31983">
    <property type="entry name" value="ENDO-1,3(4)-BETA-GLUCANASE 1"/>
    <property type="match status" value="1"/>
</dbReference>
<comment type="catalytic activity">
    <reaction evidence="1">
        <text>Hydrolysis of (1-&gt;3)-beta-D-glucosidic linkages in (1-&gt;3)-beta-D-glucans.</text>
        <dbReference type="EC" id="3.2.1.39"/>
    </reaction>
</comment>
<dbReference type="PROSITE" id="PS52008">
    <property type="entry name" value="GH81"/>
    <property type="match status" value="1"/>
</dbReference>
<reference evidence="11 12" key="1">
    <citation type="journal article" date="2012" name="Genome Biol.">
        <title>Genome and low-iron response of an oceanic diatom adapted to chronic iron limitation.</title>
        <authorList>
            <person name="Lommer M."/>
            <person name="Specht M."/>
            <person name="Roy A.S."/>
            <person name="Kraemer L."/>
            <person name="Andreson R."/>
            <person name="Gutowska M.A."/>
            <person name="Wolf J."/>
            <person name="Bergner S.V."/>
            <person name="Schilhabel M.B."/>
            <person name="Klostermeier U.C."/>
            <person name="Beiko R.G."/>
            <person name="Rosenstiel P."/>
            <person name="Hippler M."/>
            <person name="Laroche J."/>
        </authorList>
    </citation>
    <scope>NUCLEOTIDE SEQUENCE [LARGE SCALE GENOMIC DNA]</scope>
    <source>
        <strain evidence="11 12">CCMP1005</strain>
    </source>
</reference>
<dbReference type="eggNOG" id="KOG2254">
    <property type="taxonomic scope" value="Eukaryota"/>
</dbReference>